<dbReference type="SUPFAM" id="SSF103481">
    <property type="entry name" value="Multidrug resistance efflux transporter EmrE"/>
    <property type="match status" value="2"/>
</dbReference>
<dbReference type="InterPro" id="IPR011989">
    <property type="entry name" value="ARM-like"/>
</dbReference>
<dbReference type="PANTHER" id="PTHR21663">
    <property type="entry name" value="HYPOTHETICAL HEAT DOMAIN-CONTAINING"/>
    <property type="match status" value="1"/>
</dbReference>
<keyword evidence="3" id="KW-1133">Transmembrane helix</keyword>
<dbReference type="GO" id="GO:0042147">
    <property type="term" value="P:retrograde transport, endosome to Golgi"/>
    <property type="evidence" value="ECO:0007669"/>
    <property type="project" value="TreeGrafter"/>
</dbReference>
<feature type="compositionally biased region" description="Basic and acidic residues" evidence="2">
    <location>
        <begin position="1"/>
        <end position="13"/>
    </location>
</feature>
<accession>A0A1Q3E4R6</accession>
<proteinExistence type="inferred from homology"/>
<name>A0A1Q3E4R6_LENED</name>
<dbReference type="PANTHER" id="PTHR21663:SF0">
    <property type="entry name" value="HEAT REPEAT-CONTAINING PROTEIN 5B"/>
    <property type="match status" value="1"/>
</dbReference>
<comment type="caution">
    <text evidence="6">The sequence shown here is derived from an EMBL/GenBank/DDBJ whole genome shotgun (WGS) entry which is preliminary data.</text>
</comment>
<sequence length="2394" mass="260357">MHKASTSDHHALHESQGFDLPPRNSWQPASILPVYGKDRDSDDKYMLKSVASCAVGAYRQIKRYITRSLTPRPSTRPLTSLSLIAGISSNFMFILLCSLWYTTSALSSNTGKAILNEFRYPITLTFVQFGFVAFYCLLLMSPVLRFSKLRAPTKAILRDTLPMGFFQVGGHVFSSMAISRIPVSTVHTIKALSPLFTVAAYALLFGVSYSAKTYTSLLPLTFGVMLACSSDFSLSNAVGLLCAFGSAVVFVSSNIFFKKIMPTNHGGGLSQPSQKLDKINLLLYSSSMAFILMVPIWLYYDLPVFLSPSDRVFHPSHGHSNPHSVTYYFIMNGTVHFAQNIIAFVILSSTSPVTYSIASLIKRVAVICIAIMWFNQSVHPIQAFGICLTFAGLYMYNNAKSDVEKGEKKMMRVEAARDLKLPTTNADARMMAGTDSPPESYANTAMTSATGLGSASIVHGRPRAASAVSHLNAHNLFCFDIDMASESDAVEPFQEEEVSGDNGTMYIYQWLSSTEKKLASIPVEQLKAQQADLEASLLKIVLAAAPYPTPGRATRNAVARCLIRIYSRGETRRLFDTLQSLMKVATDFKSVDRDIYKTAALSCVGDLMAVYGAQYMSFMAEITVVTLKTSKSSSTALLRYHALLALKKSLDTAKRAVTDSAFKDILKQMKSFLNDKCSPVNRAAAEVLISLFSGSDDGRNLILGDVDSILGLAVKSMEGADQVTRQSLSRLVGHVLGSTQIERAVSVPEIPHKNKKDMDANDERASSPIQAAAEVTKSMLTPTEMLSHLSSHFNKPNTTRKLRIGLFDCYVALFNNLGAVFVENNYALIVSHFLTEIVSNPRNNTTRYEVLLIRTLVGIVLRDLIGVRMLSEQGQIGAIRELSTSYIKRWPAMMPGQTSPTSSVLVVVLREVAGLLQQLGNAPPPVQDALAEPLITLLAHSSHTTRVTASWALRCFCYSTPLRLPKTIITVIEMLQRDLTSILSPAAPSDIDSRTLGHAYGLAALVSIIRERPLYVSYDVSAKVLDMSIQLLKRAGEHDVKIASVEVEVSWILIASLMSLGPNFVRPHLPQLLVLWRNALPKPTTKDSANNAGRTLSEWMFLLQSTLLQSVVSLFASPEGYSGSTVQAAIASSSGSFTSVWQSVDGYAYGVTFTEVADDSVVANDAAVNGGDKLNRDTVELAIDKLLRKPVLAGCEHDPLSLCQIDVSKTEYRMVESPPPATSVVDSAINLFADLLPLQDLSSIIRTITHLLDSVRSSKLEKNVGRKAAVLINAAIALVLTLRSATTSHYRESRDTFGSSQVTNLLSLFLKETLVDGDHVLRSASSESIGRLASLAGTNFLTSQMKSLYEEVVNNRDPYARSGCALAFGAVYDHVGGLAAGAVLKTTVGVLMSLSNDPHPVVHFFALNALARVINAASLAYSPYVSKTLGMLLQVYSSESHEPEGGTLSNANLSGDYPAYPVVCQIIDAVITVLGPDIQDSVKTRALLLDLVHGFFLEDDQGVLVEAIKCQQHFLMFAPEYVNIPTLVNSFRGHLSSSRRPLKVASINAFYQLVQKDALVMSKLGGDRLVEDLFGMLDDDSSVDGVRNVITSWLEQTVVYNPSAWIDLCQRIMSRTTASQQVTDAANARDDEGESLNLGNQEDGGRSRQTSRWRTQLFALQCLHHICTVVSKSGRREHLDIIFAKSRDITTSGLLVTRVPDLIKMAFTASTAYVTEIRLEGLIVLRDVIQIFAKSPDPAFEDALLLEQHQAPITAALTPAFSTDSTPEILASAVHACATFVGCGVVKDVSRMGRILKLLTVALEQSKGMVSLGETGELSPNGSAMLRISALSAWAQLEVASYQQAYLLDVVKPYRPILATMWIAALRDYASIRVDSEFLQDTSSAALDSTYSSLGKEVLLPYYIDAWSIILQAVASSMQVKDPYIIAAMDGREQVTPATSDNLGGPREEPTTFFYTVFGLVYEELAEASTDSLANSATHQASVIASLQALKSLIRPEYAGKAILDPTIFDEFISVCYRLAMTESALVQIHLIEVLTVFAASQGSRTSENMSASSPQSHCLRICAHILRHSTSHSSGPIIRDVADRVKMILAAFSAFATVAAGTSTAFREDVRSVGILLYSEILKDESNEIDLAGPTFPSLKVLLDLPLASNSDAQQRYQRLIHGLLSACLLNIDEMRGRQGAACTKKVKNNLLAAVLVLTAISSTIKVGQAVVEHCCFLISQKLLETHEVSLTAAHCARTLIAASASGNVLLRCCVKLLMPALIEYIAKMVPLVNDGSISENHATAISEVWKAFAIFFGSLTEGARTRLLGVFLPTISLLLANSQNSPSPVVAQSIKQLLSYATISPVAFKEAASKLDAPTRELLEISVRRAVGGPQITLAQNTVKPQISLRSF</sequence>
<organism evidence="6 7">
    <name type="scientific">Lentinula edodes</name>
    <name type="common">Shiitake mushroom</name>
    <name type="synonym">Lentinus edodes</name>
    <dbReference type="NCBI Taxonomy" id="5353"/>
    <lineage>
        <taxon>Eukaryota</taxon>
        <taxon>Fungi</taxon>
        <taxon>Dikarya</taxon>
        <taxon>Basidiomycota</taxon>
        <taxon>Agaricomycotina</taxon>
        <taxon>Agaricomycetes</taxon>
        <taxon>Agaricomycetidae</taxon>
        <taxon>Agaricales</taxon>
        <taxon>Marasmiineae</taxon>
        <taxon>Omphalotaceae</taxon>
        <taxon>Lentinula</taxon>
    </lineage>
</organism>
<dbReference type="EMBL" id="BDGU01000080">
    <property type="protein sequence ID" value="GAW02029.1"/>
    <property type="molecule type" value="Genomic_DNA"/>
</dbReference>
<dbReference type="GO" id="GO:0005829">
    <property type="term" value="C:cytosol"/>
    <property type="evidence" value="ECO:0007669"/>
    <property type="project" value="GOC"/>
</dbReference>
<dbReference type="GO" id="GO:0030139">
    <property type="term" value="C:endocytic vesicle"/>
    <property type="evidence" value="ECO:0007669"/>
    <property type="project" value="TreeGrafter"/>
</dbReference>
<evidence type="ECO:0000313" key="7">
    <source>
        <dbReference type="Proteomes" id="UP000188533"/>
    </source>
</evidence>
<feature type="region of interest" description="Disordered" evidence="2">
    <location>
        <begin position="1"/>
        <end position="24"/>
    </location>
</feature>
<evidence type="ECO:0000256" key="3">
    <source>
        <dbReference type="SAM" id="Phobius"/>
    </source>
</evidence>
<reference evidence="6 7" key="2">
    <citation type="submission" date="2017-02" db="EMBL/GenBank/DDBJ databases">
        <title>A genome survey and senescence transcriptome analysis in Lentinula edodes.</title>
        <authorList>
            <person name="Sakamoto Y."/>
            <person name="Nakade K."/>
            <person name="Sato S."/>
            <person name="Yoshida Y."/>
            <person name="Miyazaki K."/>
            <person name="Natsume S."/>
            <person name="Konno N."/>
        </authorList>
    </citation>
    <scope>NUCLEOTIDE SEQUENCE [LARGE SCALE GENOMIC DNA]</scope>
    <source>
        <strain evidence="6 7">NBRC 111202</strain>
    </source>
</reference>
<evidence type="ECO:0000256" key="2">
    <source>
        <dbReference type="SAM" id="MobiDB-lite"/>
    </source>
</evidence>
<dbReference type="GO" id="GO:0008104">
    <property type="term" value="P:intracellular protein localization"/>
    <property type="evidence" value="ECO:0007669"/>
    <property type="project" value="TreeGrafter"/>
</dbReference>
<feature type="transmembrane region" description="Helical" evidence="3">
    <location>
        <begin position="122"/>
        <end position="144"/>
    </location>
</feature>
<dbReference type="Pfam" id="PF20210">
    <property type="entry name" value="Laa1_Sip1_HTR5"/>
    <property type="match status" value="1"/>
</dbReference>
<feature type="transmembrane region" description="Helical" evidence="3">
    <location>
        <begin position="81"/>
        <end position="102"/>
    </location>
</feature>
<evidence type="ECO:0000313" key="6">
    <source>
        <dbReference type="EMBL" id="GAW02029.1"/>
    </source>
</evidence>
<dbReference type="InterPro" id="IPR037185">
    <property type="entry name" value="EmrE-like"/>
</dbReference>
<evidence type="ECO:0000259" key="5">
    <source>
        <dbReference type="Pfam" id="PF25808"/>
    </source>
</evidence>
<dbReference type="InterPro" id="IPR016024">
    <property type="entry name" value="ARM-type_fold"/>
</dbReference>
<keyword evidence="7" id="KW-1185">Reference proteome</keyword>
<dbReference type="InterPro" id="IPR057981">
    <property type="entry name" value="TPR_LAA1-like_C"/>
</dbReference>
<feature type="domain" description="Sugar phosphate transporter" evidence="4">
    <location>
        <begin position="94"/>
        <end position="397"/>
    </location>
</feature>
<dbReference type="Gene3D" id="1.25.10.10">
    <property type="entry name" value="Leucine-rich Repeat Variant"/>
    <property type="match status" value="2"/>
</dbReference>
<dbReference type="STRING" id="5353.A0A1Q3E4R6"/>
<dbReference type="Proteomes" id="UP000188533">
    <property type="component" value="Unassembled WGS sequence"/>
</dbReference>
<protein>
    <submittedName>
        <fullName evidence="6">Clathrin-coated vesicle protein</fullName>
    </submittedName>
</protein>
<feature type="domain" description="LAA1-like C-terminal TPR repeats" evidence="5">
    <location>
        <begin position="2211"/>
        <end position="2375"/>
    </location>
</feature>
<feature type="transmembrane region" description="Helical" evidence="3">
    <location>
        <begin position="238"/>
        <end position="257"/>
    </location>
</feature>
<keyword evidence="3" id="KW-0472">Membrane</keyword>
<dbReference type="Pfam" id="PF25808">
    <property type="entry name" value="TPR_LAA1_C"/>
    <property type="match status" value="1"/>
</dbReference>
<dbReference type="Pfam" id="PF25468">
    <property type="entry name" value="HEAT_HEATR5A"/>
    <property type="match status" value="1"/>
</dbReference>
<feature type="transmembrane region" description="Helical" evidence="3">
    <location>
        <begin position="281"/>
        <end position="300"/>
    </location>
</feature>
<comment type="similarity">
    <text evidence="1">Belongs to the HEATR5 family.</text>
</comment>
<dbReference type="Pfam" id="PF03151">
    <property type="entry name" value="TPT"/>
    <property type="match status" value="1"/>
</dbReference>
<dbReference type="InterPro" id="IPR004853">
    <property type="entry name" value="Sugar_P_trans_dom"/>
</dbReference>
<keyword evidence="3" id="KW-0812">Transmembrane</keyword>
<dbReference type="GO" id="GO:0005794">
    <property type="term" value="C:Golgi apparatus"/>
    <property type="evidence" value="ECO:0007669"/>
    <property type="project" value="TreeGrafter"/>
</dbReference>
<evidence type="ECO:0000259" key="4">
    <source>
        <dbReference type="Pfam" id="PF03151"/>
    </source>
</evidence>
<feature type="transmembrane region" description="Helical" evidence="3">
    <location>
        <begin position="325"/>
        <end position="346"/>
    </location>
</feature>
<evidence type="ECO:0000256" key="1">
    <source>
        <dbReference type="ARBA" id="ARBA00008304"/>
    </source>
</evidence>
<dbReference type="InterPro" id="IPR046837">
    <property type="entry name" value="Laa1/Sip1/HEATR5-like_HEAT"/>
</dbReference>
<dbReference type="GO" id="GO:0006897">
    <property type="term" value="P:endocytosis"/>
    <property type="evidence" value="ECO:0007669"/>
    <property type="project" value="TreeGrafter"/>
</dbReference>
<dbReference type="SUPFAM" id="SSF48371">
    <property type="entry name" value="ARM repeat"/>
    <property type="match status" value="2"/>
</dbReference>
<reference evidence="6 7" key="1">
    <citation type="submission" date="2016-08" db="EMBL/GenBank/DDBJ databases">
        <authorList>
            <consortium name="Lentinula edodes genome sequencing consortium"/>
            <person name="Sakamoto Y."/>
            <person name="Nakade K."/>
            <person name="Sato S."/>
            <person name="Yoshida Y."/>
            <person name="Miyazaki K."/>
            <person name="Natsume S."/>
            <person name="Konno N."/>
        </authorList>
    </citation>
    <scope>NUCLEOTIDE SEQUENCE [LARGE SCALE GENOMIC DNA]</scope>
    <source>
        <strain evidence="6 7">NBRC 111202</strain>
    </source>
</reference>
<dbReference type="InterPro" id="IPR040108">
    <property type="entry name" value="Laa1/Sip1/HEATR5"/>
</dbReference>
<dbReference type="GO" id="GO:0016020">
    <property type="term" value="C:membrane"/>
    <property type="evidence" value="ECO:0007669"/>
    <property type="project" value="TreeGrafter"/>
</dbReference>
<feature type="region of interest" description="Disordered" evidence="2">
    <location>
        <begin position="1623"/>
        <end position="1649"/>
    </location>
</feature>
<gene>
    <name evidence="6" type="ORF">LENED_003657</name>
</gene>
<feature type="transmembrane region" description="Helical" evidence="3">
    <location>
        <begin position="189"/>
        <end position="207"/>
    </location>
</feature>